<proteinExistence type="inferred from homology"/>
<keyword evidence="3" id="KW-0694">RNA-binding</keyword>
<dbReference type="GO" id="GO:0005840">
    <property type="term" value="C:ribosome"/>
    <property type="evidence" value="ECO:0007669"/>
    <property type="project" value="UniProtKB-KW"/>
</dbReference>
<evidence type="ECO:0000256" key="1">
    <source>
        <dbReference type="ARBA" id="ARBA00006700"/>
    </source>
</evidence>
<dbReference type="FunFam" id="3.30.70.330:FF:000001">
    <property type="entry name" value="50S ribosomal protein L23"/>
    <property type="match status" value="1"/>
</dbReference>
<evidence type="ECO:0000256" key="4">
    <source>
        <dbReference type="ARBA" id="ARBA00022980"/>
    </source>
</evidence>
<accession>A0A3B1B5D1</accession>
<dbReference type="GO" id="GO:0019843">
    <property type="term" value="F:rRNA binding"/>
    <property type="evidence" value="ECO:0007669"/>
    <property type="project" value="UniProtKB-KW"/>
</dbReference>
<dbReference type="EMBL" id="UOFX01000085">
    <property type="protein sequence ID" value="VAX11382.1"/>
    <property type="molecule type" value="Genomic_DNA"/>
</dbReference>
<dbReference type="GO" id="GO:1990904">
    <property type="term" value="C:ribonucleoprotein complex"/>
    <property type="evidence" value="ECO:0007669"/>
    <property type="project" value="UniProtKB-KW"/>
</dbReference>
<protein>
    <submittedName>
        <fullName evidence="6">LSU ribosomal protein L23p (L23Ae)</fullName>
    </submittedName>
</protein>
<keyword evidence="4 6" id="KW-0689">Ribosomal protein</keyword>
<comment type="similarity">
    <text evidence="1">Belongs to the universal ribosomal protein uL23 family.</text>
</comment>
<dbReference type="NCBIfam" id="NF004363">
    <property type="entry name" value="PRK05738.2-4"/>
    <property type="match status" value="1"/>
</dbReference>
<dbReference type="HAMAP" id="MF_01369_B">
    <property type="entry name" value="Ribosomal_uL23_B"/>
    <property type="match status" value="1"/>
</dbReference>
<dbReference type="SUPFAM" id="SSF54189">
    <property type="entry name" value="Ribosomal proteins S24e, L23 and L15e"/>
    <property type="match status" value="1"/>
</dbReference>
<evidence type="ECO:0000256" key="5">
    <source>
        <dbReference type="ARBA" id="ARBA00023274"/>
    </source>
</evidence>
<dbReference type="AlphaFoldDB" id="A0A3B1B5D1"/>
<dbReference type="GO" id="GO:0006412">
    <property type="term" value="P:translation"/>
    <property type="evidence" value="ECO:0007669"/>
    <property type="project" value="InterPro"/>
</dbReference>
<keyword evidence="2" id="KW-0699">rRNA-binding</keyword>
<name>A0A3B1B5D1_9ZZZZ</name>
<reference evidence="6" key="1">
    <citation type="submission" date="2018-06" db="EMBL/GenBank/DDBJ databases">
        <authorList>
            <person name="Zhirakovskaya E."/>
        </authorList>
    </citation>
    <scope>NUCLEOTIDE SEQUENCE</scope>
</reference>
<dbReference type="Gene3D" id="3.30.70.330">
    <property type="match status" value="1"/>
</dbReference>
<dbReference type="Pfam" id="PF00276">
    <property type="entry name" value="Ribosomal_L23"/>
    <property type="match status" value="1"/>
</dbReference>
<evidence type="ECO:0000313" key="6">
    <source>
        <dbReference type="EMBL" id="VAX11382.1"/>
    </source>
</evidence>
<gene>
    <name evidence="6" type="ORF">MNBD_GAMMA26-2471</name>
</gene>
<dbReference type="InterPro" id="IPR013025">
    <property type="entry name" value="Ribosomal_uL23-like"/>
</dbReference>
<dbReference type="NCBIfam" id="NF004359">
    <property type="entry name" value="PRK05738.1-3"/>
    <property type="match status" value="1"/>
</dbReference>
<dbReference type="InterPro" id="IPR012678">
    <property type="entry name" value="Ribosomal_uL23/eL15/eS24_sf"/>
</dbReference>
<sequence>MNKDRLMQVIVSPVISEKSTNAAEESNQFVFHVLKNASKPEIGRAVELMFDVEVEQVRVLNGKGKTKRHGAIAGCRSDWKKAYIKLKPGHDIDFGAGA</sequence>
<keyword evidence="5" id="KW-0687">Ribonucleoprotein</keyword>
<evidence type="ECO:0000256" key="2">
    <source>
        <dbReference type="ARBA" id="ARBA00022730"/>
    </source>
</evidence>
<evidence type="ECO:0000256" key="3">
    <source>
        <dbReference type="ARBA" id="ARBA00022884"/>
    </source>
</evidence>
<dbReference type="PANTHER" id="PTHR11620">
    <property type="entry name" value="60S RIBOSOMAL PROTEIN L23A"/>
    <property type="match status" value="1"/>
</dbReference>
<dbReference type="GO" id="GO:0003735">
    <property type="term" value="F:structural constituent of ribosome"/>
    <property type="evidence" value="ECO:0007669"/>
    <property type="project" value="InterPro"/>
</dbReference>
<dbReference type="InterPro" id="IPR012677">
    <property type="entry name" value="Nucleotide-bd_a/b_plait_sf"/>
</dbReference>
<organism evidence="6">
    <name type="scientific">hydrothermal vent metagenome</name>
    <dbReference type="NCBI Taxonomy" id="652676"/>
    <lineage>
        <taxon>unclassified sequences</taxon>
        <taxon>metagenomes</taxon>
        <taxon>ecological metagenomes</taxon>
    </lineage>
</organism>